<dbReference type="AlphaFoldDB" id="A0AAD6QKQ7"/>
<dbReference type="EMBL" id="JAQIZT010000006">
    <property type="protein sequence ID" value="KAJ6992166.1"/>
    <property type="molecule type" value="Genomic_DNA"/>
</dbReference>
<proteinExistence type="predicted"/>
<dbReference type="Proteomes" id="UP001164929">
    <property type="component" value="Chromosome 6"/>
</dbReference>
<gene>
    <name evidence="1" type="ORF">NC653_015507</name>
</gene>
<name>A0AAD6QKQ7_9ROSI</name>
<organism evidence="1 2">
    <name type="scientific">Populus alba x Populus x berolinensis</name>
    <dbReference type="NCBI Taxonomy" id="444605"/>
    <lineage>
        <taxon>Eukaryota</taxon>
        <taxon>Viridiplantae</taxon>
        <taxon>Streptophyta</taxon>
        <taxon>Embryophyta</taxon>
        <taxon>Tracheophyta</taxon>
        <taxon>Spermatophyta</taxon>
        <taxon>Magnoliopsida</taxon>
        <taxon>eudicotyledons</taxon>
        <taxon>Gunneridae</taxon>
        <taxon>Pentapetalae</taxon>
        <taxon>rosids</taxon>
        <taxon>fabids</taxon>
        <taxon>Malpighiales</taxon>
        <taxon>Salicaceae</taxon>
        <taxon>Saliceae</taxon>
        <taxon>Populus</taxon>
    </lineage>
</organism>
<sequence length="196" mass="21932">MGCAIVAVCSRTAYSLDGGPSWIESDGWDILSNCIQSWTGGCCNLSRRTGPECIAEICLVANCPELPGIFPTYSNLKCNCCQPSGLWNLFRLENEHLHNVVKYRAFKPVPLPFDYNDGPFVPVINAPIIDKWCNPCAVTIIEDELELVAPFFPINRHQENNTKLRGCRAKDVRNIRERELLRIASSDCHCSTAKTK</sequence>
<evidence type="ECO:0000313" key="1">
    <source>
        <dbReference type="EMBL" id="KAJ6992166.1"/>
    </source>
</evidence>
<comment type="caution">
    <text evidence="1">The sequence shown here is derived from an EMBL/GenBank/DDBJ whole genome shotgun (WGS) entry which is preliminary data.</text>
</comment>
<keyword evidence="2" id="KW-1185">Reference proteome</keyword>
<evidence type="ECO:0000313" key="2">
    <source>
        <dbReference type="Proteomes" id="UP001164929"/>
    </source>
</evidence>
<reference evidence="1" key="1">
    <citation type="journal article" date="2023" name="Mol. Ecol. Resour.">
        <title>Chromosome-level genome assembly of a triploid poplar Populus alba 'Berolinensis'.</title>
        <authorList>
            <person name="Chen S."/>
            <person name="Yu Y."/>
            <person name="Wang X."/>
            <person name="Wang S."/>
            <person name="Zhang T."/>
            <person name="Zhou Y."/>
            <person name="He R."/>
            <person name="Meng N."/>
            <person name="Wang Y."/>
            <person name="Liu W."/>
            <person name="Liu Z."/>
            <person name="Liu J."/>
            <person name="Guo Q."/>
            <person name="Huang H."/>
            <person name="Sederoff R.R."/>
            <person name="Wang G."/>
            <person name="Qu G."/>
            <person name="Chen S."/>
        </authorList>
    </citation>
    <scope>NUCLEOTIDE SEQUENCE</scope>
    <source>
        <strain evidence="1">SC-2020</strain>
    </source>
</reference>
<accession>A0AAD6QKQ7</accession>
<protein>
    <submittedName>
        <fullName evidence="1">Uncharacterized protein</fullName>
    </submittedName>
</protein>